<accession>A0AAD7WBS1</accession>
<proteinExistence type="predicted"/>
<evidence type="ECO:0000313" key="3">
    <source>
        <dbReference type="Proteomes" id="UP001221898"/>
    </source>
</evidence>
<evidence type="ECO:0000256" key="1">
    <source>
        <dbReference type="SAM" id="MobiDB-lite"/>
    </source>
</evidence>
<name>A0AAD7WBS1_9TELE</name>
<evidence type="ECO:0000313" key="2">
    <source>
        <dbReference type="EMBL" id="KAJ8391272.1"/>
    </source>
</evidence>
<protein>
    <submittedName>
        <fullName evidence="2">Uncharacterized protein</fullName>
    </submittedName>
</protein>
<gene>
    <name evidence="2" type="ORF">AAFF_G00095390</name>
</gene>
<reference evidence="2" key="1">
    <citation type="journal article" date="2023" name="Science">
        <title>Genome structures resolve the early diversification of teleost fishes.</title>
        <authorList>
            <person name="Parey E."/>
            <person name="Louis A."/>
            <person name="Montfort J."/>
            <person name="Bouchez O."/>
            <person name="Roques C."/>
            <person name="Iampietro C."/>
            <person name="Lluch J."/>
            <person name="Castinel A."/>
            <person name="Donnadieu C."/>
            <person name="Desvignes T."/>
            <person name="Floi Bucao C."/>
            <person name="Jouanno E."/>
            <person name="Wen M."/>
            <person name="Mejri S."/>
            <person name="Dirks R."/>
            <person name="Jansen H."/>
            <person name="Henkel C."/>
            <person name="Chen W.J."/>
            <person name="Zahm M."/>
            <person name="Cabau C."/>
            <person name="Klopp C."/>
            <person name="Thompson A.W."/>
            <person name="Robinson-Rechavi M."/>
            <person name="Braasch I."/>
            <person name="Lecointre G."/>
            <person name="Bobe J."/>
            <person name="Postlethwait J.H."/>
            <person name="Berthelot C."/>
            <person name="Roest Crollius H."/>
            <person name="Guiguen Y."/>
        </authorList>
    </citation>
    <scope>NUCLEOTIDE SEQUENCE</scope>
    <source>
        <strain evidence="2">NC1722</strain>
    </source>
</reference>
<sequence>MLRDQRSAHGEIWQGLVIGGRFHKIHECASPGAIREALKRTIAHAALHAISGEKQERRKAGKVRNEAGDQAKAVPTRDVILQMSGCGEDRSVRLDHPPGPGGAVLLSCAPVLGKWQLK</sequence>
<dbReference type="AlphaFoldDB" id="A0AAD7WBS1"/>
<feature type="compositionally biased region" description="Basic and acidic residues" evidence="1">
    <location>
        <begin position="51"/>
        <end position="69"/>
    </location>
</feature>
<dbReference type="EMBL" id="JAINUG010000160">
    <property type="protein sequence ID" value="KAJ8391272.1"/>
    <property type="molecule type" value="Genomic_DNA"/>
</dbReference>
<feature type="region of interest" description="Disordered" evidence="1">
    <location>
        <begin position="50"/>
        <end position="74"/>
    </location>
</feature>
<organism evidence="2 3">
    <name type="scientific">Aldrovandia affinis</name>
    <dbReference type="NCBI Taxonomy" id="143900"/>
    <lineage>
        <taxon>Eukaryota</taxon>
        <taxon>Metazoa</taxon>
        <taxon>Chordata</taxon>
        <taxon>Craniata</taxon>
        <taxon>Vertebrata</taxon>
        <taxon>Euteleostomi</taxon>
        <taxon>Actinopterygii</taxon>
        <taxon>Neopterygii</taxon>
        <taxon>Teleostei</taxon>
        <taxon>Notacanthiformes</taxon>
        <taxon>Halosauridae</taxon>
        <taxon>Aldrovandia</taxon>
    </lineage>
</organism>
<comment type="caution">
    <text evidence="2">The sequence shown here is derived from an EMBL/GenBank/DDBJ whole genome shotgun (WGS) entry which is preliminary data.</text>
</comment>
<dbReference type="Proteomes" id="UP001221898">
    <property type="component" value="Unassembled WGS sequence"/>
</dbReference>
<keyword evidence="3" id="KW-1185">Reference proteome</keyword>